<evidence type="ECO:0000256" key="1">
    <source>
        <dbReference type="SAM" id="MobiDB-lite"/>
    </source>
</evidence>
<protein>
    <submittedName>
        <fullName evidence="2">Uncharacterized protein</fullName>
    </submittedName>
</protein>
<keyword evidence="3" id="KW-1185">Reference proteome</keyword>
<accession>A0A917CZD8</accession>
<reference evidence="2" key="1">
    <citation type="journal article" date="2014" name="Int. J. Syst. Evol. Microbiol.">
        <title>Complete genome sequence of Corynebacterium casei LMG S-19264T (=DSM 44701T), isolated from a smear-ripened cheese.</title>
        <authorList>
            <consortium name="US DOE Joint Genome Institute (JGI-PGF)"/>
            <person name="Walter F."/>
            <person name="Albersmeier A."/>
            <person name="Kalinowski J."/>
            <person name="Ruckert C."/>
        </authorList>
    </citation>
    <scope>NUCLEOTIDE SEQUENCE</scope>
    <source>
        <strain evidence="2">CCM 7905</strain>
    </source>
</reference>
<proteinExistence type="predicted"/>
<evidence type="ECO:0000313" key="3">
    <source>
        <dbReference type="Proteomes" id="UP000654257"/>
    </source>
</evidence>
<sequence length="161" mass="16699">MDSGLDSVVTSAPSANPNADFTAPSNVLKPSPPSSDGVPPPTNTVSARGADPVEDEINPAALSSSAVIASSQDCGDADVPSSPAVYVLKSQYPQRVAQNGTWRYTPNGREPSPSKAAGRKTDVLTRLSVLAGWWHGASGLFPDFLRGIAVPDRFGSHDVAE</sequence>
<dbReference type="AlphaFoldDB" id="A0A917CZD8"/>
<feature type="compositionally biased region" description="Polar residues" evidence="1">
    <location>
        <begin position="8"/>
        <end position="25"/>
    </location>
</feature>
<comment type="caution">
    <text evidence="2">The sequence shown here is derived from an EMBL/GenBank/DDBJ whole genome shotgun (WGS) entry which is preliminary data.</text>
</comment>
<reference evidence="2" key="2">
    <citation type="submission" date="2020-09" db="EMBL/GenBank/DDBJ databases">
        <authorList>
            <person name="Sun Q."/>
            <person name="Sedlacek I."/>
        </authorList>
    </citation>
    <scope>NUCLEOTIDE SEQUENCE</scope>
    <source>
        <strain evidence="2">CCM 7905</strain>
    </source>
</reference>
<dbReference type="Proteomes" id="UP000654257">
    <property type="component" value="Unassembled WGS sequence"/>
</dbReference>
<feature type="region of interest" description="Disordered" evidence="1">
    <location>
        <begin position="98"/>
        <end position="119"/>
    </location>
</feature>
<dbReference type="EMBL" id="BMCU01000002">
    <property type="protein sequence ID" value="GGG02853.1"/>
    <property type="molecule type" value="Genomic_DNA"/>
</dbReference>
<gene>
    <name evidence="2" type="ORF">GCM10007304_16130</name>
</gene>
<feature type="compositionally biased region" description="Pro residues" evidence="1">
    <location>
        <begin position="30"/>
        <end position="42"/>
    </location>
</feature>
<evidence type="ECO:0000313" key="2">
    <source>
        <dbReference type="EMBL" id="GGG02853.1"/>
    </source>
</evidence>
<organism evidence="2 3">
    <name type="scientific">Rhodococcoides trifolii</name>
    <dbReference type="NCBI Taxonomy" id="908250"/>
    <lineage>
        <taxon>Bacteria</taxon>
        <taxon>Bacillati</taxon>
        <taxon>Actinomycetota</taxon>
        <taxon>Actinomycetes</taxon>
        <taxon>Mycobacteriales</taxon>
        <taxon>Nocardiaceae</taxon>
        <taxon>Rhodococcoides</taxon>
    </lineage>
</organism>
<feature type="region of interest" description="Disordered" evidence="1">
    <location>
        <begin position="1"/>
        <end position="55"/>
    </location>
</feature>
<name>A0A917CZD8_9NOCA</name>